<reference evidence="1 2" key="1">
    <citation type="submission" date="2007-06" db="EMBL/GenBank/DDBJ databases">
        <title>The Genome Sequence of Coccidioides posadasii RMSCC_3488.</title>
        <authorList>
            <consortium name="Coccidioides Genome Resources Consortium"/>
            <consortium name="The Broad Institute Genome Sequencing Platform"/>
            <person name="Henn M.R."/>
            <person name="Sykes S."/>
            <person name="Young S."/>
            <person name="Jaffe D."/>
            <person name="Berlin A."/>
            <person name="Alvarez P."/>
            <person name="Butler J."/>
            <person name="Gnerre S."/>
            <person name="Grabherr M."/>
            <person name="Mauceli E."/>
            <person name="Brockman W."/>
            <person name="Kodira C."/>
            <person name="Alvarado L."/>
            <person name="Zeng Q."/>
            <person name="Crawford M."/>
            <person name="Antoine C."/>
            <person name="Devon K."/>
            <person name="Galgiani J."/>
            <person name="Orsborn K."/>
            <person name="Lewis M.L."/>
            <person name="Nusbaum C."/>
            <person name="Galagan J."/>
            <person name="Birren B."/>
        </authorList>
    </citation>
    <scope>NUCLEOTIDE SEQUENCE [LARGE SCALE GENOMIC DNA]</scope>
    <source>
        <strain evidence="1 2">RMSCC 3488</strain>
    </source>
</reference>
<organism evidence="1 2">
    <name type="scientific">Coccidioides posadasii RMSCC 3488</name>
    <dbReference type="NCBI Taxonomy" id="454284"/>
    <lineage>
        <taxon>Eukaryota</taxon>
        <taxon>Fungi</taxon>
        <taxon>Dikarya</taxon>
        <taxon>Ascomycota</taxon>
        <taxon>Pezizomycotina</taxon>
        <taxon>Eurotiomycetes</taxon>
        <taxon>Eurotiomycetidae</taxon>
        <taxon>Onygenales</taxon>
        <taxon>Onygenaceae</taxon>
        <taxon>Coccidioides</taxon>
    </lineage>
</organism>
<gene>
    <name evidence="1" type="ORF">CPAG_08460</name>
</gene>
<protein>
    <submittedName>
        <fullName evidence="1">Uncharacterized protein</fullName>
    </submittedName>
</protein>
<dbReference type="AlphaFoldDB" id="A0A0J6FGB3"/>
<evidence type="ECO:0000313" key="2">
    <source>
        <dbReference type="Proteomes" id="UP000054567"/>
    </source>
</evidence>
<name>A0A0J6FGB3_COCPO</name>
<evidence type="ECO:0000313" key="1">
    <source>
        <dbReference type="EMBL" id="KMM72161.1"/>
    </source>
</evidence>
<accession>A0A0J6FGB3</accession>
<dbReference type="EMBL" id="DS268113">
    <property type="protein sequence ID" value="KMM72161.1"/>
    <property type="molecule type" value="Genomic_DNA"/>
</dbReference>
<dbReference type="Proteomes" id="UP000054567">
    <property type="component" value="Unassembled WGS sequence"/>
</dbReference>
<proteinExistence type="predicted"/>
<dbReference type="VEuPathDB" id="FungiDB:CPAG_08460"/>
<reference evidence="2" key="2">
    <citation type="journal article" date="2009" name="Genome Res.">
        <title>Comparative genomic analyses of the human fungal pathogens Coccidioides and their relatives.</title>
        <authorList>
            <person name="Sharpton T.J."/>
            <person name="Stajich J.E."/>
            <person name="Rounsley S.D."/>
            <person name="Gardner M.J."/>
            <person name="Wortman J.R."/>
            <person name="Jordar V.S."/>
            <person name="Maiti R."/>
            <person name="Kodira C.D."/>
            <person name="Neafsey D.E."/>
            <person name="Zeng Q."/>
            <person name="Hung C.-Y."/>
            <person name="McMahan C."/>
            <person name="Muszewska A."/>
            <person name="Grynberg M."/>
            <person name="Mandel M.A."/>
            <person name="Kellner E.M."/>
            <person name="Barker B.M."/>
            <person name="Galgiani J.N."/>
            <person name="Orbach M.J."/>
            <person name="Kirkland T.N."/>
            <person name="Cole G.T."/>
            <person name="Henn M.R."/>
            <person name="Birren B.W."/>
            <person name="Taylor J.W."/>
        </authorList>
    </citation>
    <scope>NUCLEOTIDE SEQUENCE [LARGE SCALE GENOMIC DNA]</scope>
    <source>
        <strain evidence="2">RMSCC 3488</strain>
    </source>
</reference>
<reference evidence="2" key="3">
    <citation type="journal article" date="2010" name="Genome Res.">
        <title>Population genomic sequencing of Coccidioides fungi reveals recent hybridization and transposon control.</title>
        <authorList>
            <person name="Neafsey D.E."/>
            <person name="Barker B.M."/>
            <person name="Sharpton T.J."/>
            <person name="Stajich J.E."/>
            <person name="Park D.J."/>
            <person name="Whiston E."/>
            <person name="Hung C.-Y."/>
            <person name="McMahan C."/>
            <person name="White J."/>
            <person name="Sykes S."/>
            <person name="Heiman D."/>
            <person name="Young S."/>
            <person name="Zeng Q."/>
            <person name="Abouelleil A."/>
            <person name="Aftuck L."/>
            <person name="Bessette D."/>
            <person name="Brown A."/>
            <person name="FitzGerald M."/>
            <person name="Lui A."/>
            <person name="Macdonald J.P."/>
            <person name="Priest M."/>
            <person name="Orbach M.J."/>
            <person name="Galgiani J.N."/>
            <person name="Kirkland T.N."/>
            <person name="Cole G.T."/>
            <person name="Birren B.W."/>
            <person name="Henn M.R."/>
            <person name="Taylor J.W."/>
            <person name="Rounsley S.D."/>
        </authorList>
    </citation>
    <scope>NUCLEOTIDE SEQUENCE [LARGE SCALE GENOMIC DNA]</scope>
    <source>
        <strain evidence="2">RMSCC 3488</strain>
    </source>
</reference>
<sequence>MDLLGVYEYTALLMVMMKGSIIIGAQARAKVLEGEKGSFAEVSGRNRRLPYLCVDQVRAVTSLCFFPLSFTFHITPQKLLDLADMRNAFTSCGPFTNTVEGVTFKEDIRVVQGMILRYMKKPRSTMLAVVPK</sequence>